<sequence length="156" mass="16935">MAIIGFIATVGGTLISYYAFIQPADLSADLSRIAERLAQEPVLEQDERLYVGQVLDMGASQMVYLEKQATNVPGSFNIKLCEPTSGTLKGDTSFSFGKEATSFYPQVKAGSEINILISAKLGSQIFERKEEWRKTAGTWTRVSAPEIATAGTLSCK</sequence>
<evidence type="ECO:0000313" key="2">
    <source>
        <dbReference type="Proteomes" id="UP001166585"/>
    </source>
</evidence>
<dbReference type="Proteomes" id="UP001166585">
    <property type="component" value="Unassembled WGS sequence"/>
</dbReference>
<reference evidence="1" key="1">
    <citation type="submission" date="2021-05" db="EMBL/GenBank/DDBJ databases">
        <authorList>
            <person name="Sun Q."/>
            <person name="Inoue M."/>
        </authorList>
    </citation>
    <scope>NUCLEOTIDE SEQUENCE</scope>
    <source>
        <strain evidence="1">VKM B-3255</strain>
    </source>
</reference>
<protein>
    <submittedName>
        <fullName evidence="1">Uncharacterized protein</fullName>
    </submittedName>
</protein>
<keyword evidence="2" id="KW-1185">Reference proteome</keyword>
<comment type="caution">
    <text evidence="1">The sequence shown here is derived from an EMBL/GenBank/DDBJ whole genome shotgun (WGS) entry which is preliminary data.</text>
</comment>
<accession>A0ABS5R9F3</accession>
<organism evidence="1 2">
    <name type="scientific">Ancylobacter radicis</name>
    <dbReference type="NCBI Taxonomy" id="2836179"/>
    <lineage>
        <taxon>Bacteria</taxon>
        <taxon>Pseudomonadati</taxon>
        <taxon>Pseudomonadota</taxon>
        <taxon>Alphaproteobacteria</taxon>
        <taxon>Hyphomicrobiales</taxon>
        <taxon>Xanthobacteraceae</taxon>
        <taxon>Ancylobacter</taxon>
    </lineage>
</organism>
<dbReference type="EMBL" id="JAHCQH010000018">
    <property type="protein sequence ID" value="MBS9478309.1"/>
    <property type="molecule type" value="Genomic_DNA"/>
</dbReference>
<name>A0ABS5R9F3_9HYPH</name>
<proteinExistence type="predicted"/>
<evidence type="ECO:0000313" key="1">
    <source>
        <dbReference type="EMBL" id="MBS9478309.1"/>
    </source>
</evidence>
<gene>
    <name evidence="1" type="ORF">KIP89_14435</name>
</gene>
<dbReference type="RefSeq" id="WP_213756212.1">
    <property type="nucleotide sequence ID" value="NZ_JAHCQH010000018.1"/>
</dbReference>